<name>A0A9W7KXJ8_9STRA</name>
<feature type="coiled-coil region" evidence="1">
    <location>
        <begin position="436"/>
        <end position="463"/>
    </location>
</feature>
<dbReference type="OrthoDB" id="10610417at2759"/>
<evidence type="ECO:0000256" key="2">
    <source>
        <dbReference type="SAM" id="MobiDB-lite"/>
    </source>
</evidence>
<proteinExistence type="predicted"/>
<organism evidence="3 4">
    <name type="scientific">Triparma laevis f. longispina</name>
    <dbReference type="NCBI Taxonomy" id="1714387"/>
    <lineage>
        <taxon>Eukaryota</taxon>
        <taxon>Sar</taxon>
        <taxon>Stramenopiles</taxon>
        <taxon>Ochrophyta</taxon>
        <taxon>Bolidophyceae</taxon>
        <taxon>Parmales</taxon>
        <taxon>Triparmaceae</taxon>
        <taxon>Triparma</taxon>
    </lineage>
</organism>
<protein>
    <submittedName>
        <fullName evidence="3">Uncharacterized protein</fullName>
    </submittedName>
</protein>
<comment type="caution">
    <text evidence="3">The sequence shown here is derived from an EMBL/GenBank/DDBJ whole genome shotgun (WGS) entry which is preliminary data.</text>
</comment>
<dbReference type="AlphaFoldDB" id="A0A9W7KXJ8"/>
<evidence type="ECO:0000313" key="4">
    <source>
        <dbReference type="Proteomes" id="UP001165122"/>
    </source>
</evidence>
<feature type="compositionally biased region" description="Basic and acidic residues" evidence="2">
    <location>
        <begin position="207"/>
        <end position="216"/>
    </location>
</feature>
<accession>A0A9W7KXJ8</accession>
<evidence type="ECO:0000313" key="3">
    <source>
        <dbReference type="EMBL" id="GMI15109.1"/>
    </source>
</evidence>
<keyword evidence="4" id="KW-1185">Reference proteome</keyword>
<reference evidence="4" key="1">
    <citation type="journal article" date="2023" name="Commun. Biol.">
        <title>Genome analysis of Parmales, the sister group of diatoms, reveals the evolutionary specialization of diatoms from phago-mixotrophs to photoautotrophs.</title>
        <authorList>
            <person name="Ban H."/>
            <person name="Sato S."/>
            <person name="Yoshikawa S."/>
            <person name="Yamada K."/>
            <person name="Nakamura Y."/>
            <person name="Ichinomiya M."/>
            <person name="Sato N."/>
            <person name="Blanc-Mathieu R."/>
            <person name="Endo H."/>
            <person name="Kuwata A."/>
            <person name="Ogata H."/>
        </authorList>
    </citation>
    <scope>NUCLEOTIDE SEQUENCE [LARGE SCALE GENOMIC DNA]</scope>
    <source>
        <strain evidence="4">NIES 3700</strain>
    </source>
</reference>
<evidence type="ECO:0000256" key="1">
    <source>
        <dbReference type="SAM" id="Coils"/>
    </source>
</evidence>
<dbReference type="EMBL" id="BRXW01000224">
    <property type="protein sequence ID" value="GMI15109.1"/>
    <property type="molecule type" value="Genomic_DNA"/>
</dbReference>
<keyword evidence="1" id="KW-0175">Coiled coil</keyword>
<sequence length="478" mass="53473">MSTLPTLISQILSAPSFTLSHASSSSFLLLPSHCPPLQSLLKGLPKGEDVTGGGGSLIAAMVSLEGSEEGAQHDVIKKLLLFYPLILHLLTSNLDPSLLSPLLLQFTSILSTVDPKVNTLGNALISSPLYALTNNMILNGVEIHENFKNELGRYNNNLSEILPGTFFPSLSIESNLKVYGKESFEGKVFKEVKPKLHPFLHNFSSSESKKSKKQENSQDGGVLEEISESGGDFYWKFEEALKEIDMCLSLPGGEETQVGEDEGRVWEILGAGKGEEVEETRIVDGAFKRLILLNMLCVPHSTLKTSNLHKRRYDLGQHKRHFDFTQKDASNLSGVESVGFEIPDGGGKDMDLDRKKKKTTYKTVWKNFKEGGDVRVVEELKDVKDEHVELRQKVVESYSRLELEKLKVIYKTIPVKELPDCGYDGKVVNGFAVFEEERKEIDLKELEGKVEECKRVIREREKGIESGVEYQRKVTQQK</sequence>
<feature type="region of interest" description="Disordered" evidence="2">
    <location>
        <begin position="203"/>
        <end position="224"/>
    </location>
</feature>
<dbReference type="Proteomes" id="UP001165122">
    <property type="component" value="Unassembled WGS sequence"/>
</dbReference>
<gene>
    <name evidence="3" type="ORF">TrLO_g4157</name>
</gene>